<dbReference type="InterPro" id="IPR011644">
    <property type="entry name" value="Heme_NO-bd"/>
</dbReference>
<dbReference type="SUPFAM" id="SSF111126">
    <property type="entry name" value="Ligand-binding domain in the NO signalling and Golgi transport"/>
    <property type="match status" value="1"/>
</dbReference>
<name>A0A1I3PRM3_9RHOB</name>
<dbReference type="Proteomes" id="UP000183299">
    <property type="component" value="Unassembled WGS sequence"/>
</dbReference>
<gene>
    <name evidence="2" type="ORF">SAMN04488138_10335</name>
</gene>
<dbReference type="RefSeq" id="WP_066603875.1">
    <property type="nucleotide sequence ID" value="NZ_FORY01000003.1"/>
</dbReference>
<dbReference type="STRING" id="576117.SAMN04488138_10335"/>
<dbReference type="InterPro" id="IPR024096">
    <property type="entry name" value="NO_sig/Golgi_transp_ligand-bd"/>
</dbReference>
<dbReference type="EMBL" id="FORY01000003">
    <property type="protein sequence ID" value="SFJ24075.1"/>
    <property type="molecule type" value="Genomic_DNA"/>
</dbReference>
<reference evidence="2 3" key="1">
    <citation type="submission" date="2016-10" db="EMBL/GenBank/DDBJ databases">
        <authorList>
            <person name="de Groot N.N."/>
        </authorList>
    </citation>
    <scope>NUCLEOTIDE SEQUENCE [LARGE SCALE GENOMIC DNA]</scope>
    <source>
        <strain evidence="2 3">CGMCC 1.8891</strain>
    </source>
</reference>
<dbReference type="InterPro" id="IPR038158">
    <property type="entry name" value="H-NOX_domain_sf"/>
</dbReference>
<dbReference type="AlphaFoldDB" id="A0A1I3PRM3"/>
<evidence type="ECO:0000313" key="3">
    <source>
        <dbReference type="Proteomes" id="UP000183299"/>
    </source>
</evidence>
<dbReference type="Pfam" id="PF07700">
    <property type="entry name" value="HNOB"/>
    <property type="match status" value="1"/>
</dbReference>
<dbReference type="GeneID" id="98664139"/>
<keyword evidence="3" id="KW-1185">Reference proteome</keyword>
<accession>A0A1I3PRM3</accession>
<evidence type="ECO:0000313" key="2">
    <source>
        <dbReference type="EMBL" id="SFJ24075.1"/>
    </source>
</evidence>
<sequence>MKGTIFVELVKMAEGAFGEDVVDDVLDKADLDNGGAFTTVGNYPCSELVKIVVAFSEHSGLSPEVLQKMFGHWMLTHFVENYPEFFNSKADAFSLLESIEGEIHVEVRKLYPDAELPTFETERKDATHLNMTYESPRPLSAFCHGMIEAALEYFDQTGEITSQADPVNAQVTNFAITLAE</sequence>
<organism evidence="2 3">
    <name type="scientific">Celeribacter halophilus</name>
    <dbReference type="NCBI Taxonomy" id="576117"/>
    <lineage>
        <taxon>Bacteria</taxon>
        <taxon>Pseudomonadati</taxon>
        <taxon>Pseudomonadota</taxon>
        <taxon>Alphaproteobacteria</taxon>
        <taxon>Rhodobacterales</taxon>
        <taxon>Roseobacteraceae</taxon>
        <taxon>Celeribacter</taxon>
    </lineage>
</organism>
<evidence type="ECO:0000259" key="1">
    <source>
        <dbReference type="Pfam" id="PF07700"/>
    </source>
</evidence>
<feature type="domain" description="Heme NO-binding" evidence="1">
    <location>
        <begin position="2"/>
        <end position="160"/>
    </location>
</feature>
<dbReference type="GO" id="GO:0020037">
    <property type="term" value="F:heme binding"/>
    <property type="evidence" value="ECO:0007669"/>
    <property type="project" value="InterPro"/>
</dbReference>
<dbReference type="OrthoDB" id="7266652at2"/>
<protein>
    <submittedName>
        <fullName evidence="2">Haem-NO-binding</fullName>
    </submittedName>
</protein>
<proteinExistence type="predicted"/>
<dbReference type="Gene3D" id="3.90.1520.10">
    <property type="entry name" value="H-NOX domain"/>
    <property type="match status" value="1"/>
</dbReference>